<proteinExistence type="predicted"/>
<keyword evidence="2" id="KW-1185">Reference proteome</keyword>
<dbReference type="Proteomes" id="UP000250266">
    <property type="component" value="Unassembled WGS sequence"/>
</dbReference>
<dbReference type="OrthoDB" id="4509955at2759"/>
<gene>
    <name evidence="1" type="ORF">K432DRAFT_411761</name>
</gene>
<dbReference type="EMBL" id="KV746846">
    <property type="protein sequence ID" value="OCK72740.1"/>
    <property type="molecule type" value="Genomic_DNA"/>
</dbReference>
<evidence type="ECO:0000313" key="1">
    <source>
        <dbReference type="EMBL" id="OCK72740.1"/>
    </source>
</evidence>
<reference evidence="1 2" key="1">
    <citation type="journal article" date="2016" name="Nat. Commun.">
        <title>Ectomycorrhizal ecology is imprinted in the genome of the dominant symbiotic fungus Cenococcum geophilum.</title>
        <authorList>
            <consortium name="DOE Joint Genome Institute"/>
            <person name="Peter M."/>
            <person name="Kohler A."/>
            <person name="Ohm R.A."/>
            <person name="Kuo A."/>
            <person name="Krutzmann J."/>
            <person name="Morin E."/>
            <person name="Arend M."/>
            <person name="Barry K.W."/>
            <person name="Binder M."/>
            <person name="Choi C."/>
            <person name="Clum A."/>
            <person name="Copeland A."/>
            <person name="Grisel N."/>
            <person name="Haridas S."/>
            <person name="Kipfer T."/>
            <person name="LaButti K."/>
            <person name="Lindquist E."/>
            <person name="Lipzen A."/>
            <person name="Maire R."/>
            <person name="Meier B."/>
            <person name="Mihaltcheva S."/>
            <person name="Molinier V."/>
            <person name="Murat C."/>
            <person name="Poggeler S."/>
            <person name="Quandt C.A."/>
            <person name="Sperisen C."/>
            <person name="Tritt A."/>
            <person name="Tisserant E."/>
            <person name="Crous P.W."/>
            <person name="Henrissat B."/>
            <person name="Nehls U."/>
            <person name="Egli S."/>
            <person name="Spatafora J.W."/>
            <person name="Grigoriev I.V."/>
            <person name="Martin F.M."/>
        </authorList>
    </citation>
    <scope>NUCLEOTIDE SEQUENCE [LARGE SCALE GENOMIC DNA]</scope>
    <source>
        <strain evidence="1 2">CBS 459.81</strain>
    </source>
</reference>
<evidence type="ECO:0000313" key="2">
    <source>
        <dbReference type="Proteomes" id="UP000250266"/>
    </source>
</evidence>
<name>A0A8E2J7U6_9PEZI</name>
<organism evidence="1 2">
    <name type="scientific">Lepidopterella palustris CBS 459.81</name>
    <dbReference type="NCBI Taxonomy" id="1314670"/>
    <lineage>
        <taxon>Eukaryota</taxon>
        <taxon>Fungi</taxon>
        <taxon>Dikarya</taxon>
        <taxon>Ascomycota</taxon>
        <taxon>Pezizomycotina</taxon>
        <taxon>Dothideomycetes</taxon>
        <taxon>Pleosporomycetidae</taxon>
        <taxon>Mytilinidiales</taxon>
        <taxon>Argynnaceae</taxon>
        <taxon>Lepidopterella</taxon>
    </lineage>
</organism>
<sequence>MRRRSDDIKSTERGKKRALRPALVVEVNHVDDVDGIKVVEAPVATSSRGRQLRLPQRYRDSKN</sequence>
<accession>A0A8E2J7U6</accession>
<dbReference type="AlphaFoldDB" id="A0A8E2J7U6"/>
<protein>
    <submittedName>
        <fullName evidence="1">Uncharacterized protein</fullName>
    </submittedName>
</protein>